<dbReference type="EMBL" id="JADBEK010000001">
    <property type="protein sequence ID" value="MBE1592288.1"/>
    <property type="molecule type" value="Genomic_DNA"/>
</dbReference>
<gene>
    <name evidence="1" type="ORF">H4W80_010546</name>
</gene>
<organism evidence="1 2">
    <name type="scientific">Nonomuraea angiospora</name>
    <dbReference type="NCBI Taxonomy" id="46172"/>
    <lineage>
        <taxon>Bacteria</taxon>
        <taxon>Bacillati</taxon>
        <taxon>Actinomycetota</taxon>
        <taxon>Actinomycetes</taxon>
        <taxon>Streptosporangiales</taxon>
        <taxon>Streptosporangiaceae</taxon>
        <taxon>Nonomuraea</taxon>
    </lineage>
</organism>
<name>A0ABR9MID1_9ACTN</name>
<evidence type="ECO:0000313" key="1">
    <source>
        <dbReference type="EMBL" id="MBE1592288.1"/>
    </source>
</evidence>
<accession>A0ABR9MID1</accession>
<protein>
    <submittedName>
        <fullName evidence="1">Uncharacterized protein</fullName>
    </submittedName>
</protein>
<reference evidence="1 2" key="1">
    <citation type="submission" date="2020-10" db="EMBL/GenBank/DDBJ databases">
        <title>Sequencing the genomes of 1000 actinobacteria strains.</title>
        <authorList>
            <person name="Klenk H.-P."/>
        </authorList>
    </citation>
    <scope>NUCLEOTIDE SEQUENCE [LARGE SCALE GENOMIC DNA]</scope>
    <source>
        <strain evidence="1 2">DSM 43173</strain>
    </source>
</reference>
<dbReference type="Proteomes" id="UP000633509">
    <property type="component" value="Unassembled WGS sequence"/>
</dbReference>
<keyword evidence="2" id="KW-1185">Reference proteome</keyword>
<proteinExistence type="predicted"/>
<sequence length="44" mass="4642">MSPALIRGDFDDNPCALNVGTAWLVDGVLPKRDVVCEASTPIAN</sequence>
<evidence type="ECO:0000313" key="2">
    <source>
        <dbReference type="Proteomes" id="UP000633509"/>
    </source>
</evidence>
<dbReference type="RefSeq" id="WP_264086036.1">
    <property type="nucleotide sequence ID" value="NZ_JADBEK010000001.1"/>
</dbReference>
<comment type="caution">
    <text evidence="1">The sequence shown here is derived from an EMBL/GenBank/DDBJ whole genome shotgun (WGS) entry which is preliminary data.</text>
</comment>